<feature type="region of interest" description="Disordered" evidence="1">
    <location>
        <begin position="80"/>
        <end position="120"/>
    </location>
</feature>
<dbReference type="EMBL" id="KM224520">
    <property type="protein sequence ID" value="AIW60923.1"/>
    <property type="molecule type" value="mRNA"/>
</dbReference>
<protein>
    <submittedName>
        <fullName evidence="2">Uncharacterized protein</fullName>
    </submittedName>
</protein>
<evidence type="ECO:0000256" key="1">
    <source>
        <dbReference type="SAM" id="MobiDB-lite"/>
    </source>
</evidence>
<feature type="compositionally biased region" description="Low complexity" evidence="1">
    <location>
        <begin position="104"/>
        <end position="120"/>
    </location>
</feature>
<proteinExistence type="evidence at transcript level"/>
<sequence length="276" mass="28694">MLARRDLGLVPHGVSGVSIAASSTPQGQAVCSPSVAAPSTLLLLRTHLLGAASLQGCGVLHILPIFLFSKGCRRDAQCACTVGPSASPRSGRGPGRGGGRRPRLGAARSGCPGAAAAGGPAVLHPWRRAGGRVRGASPPQGPQTARGFPLPSRWSSSPIPGCISIYPSPISFAHPGSLAPLGSPFPSPGPPSRSRLLCPGLRRGLTPGRWFRPDLGSLVTPRLLPLPNSGEPGIKPCAFLFFLLRAESTLHVCQGISSESERRTRSFFFFPRSCLL</sequence>
<name>A0A0A0V2Q8_RAT</name>
<dbReference type="AlphaFoldDB" id="A0A0A0V2Q8"/>
<accession>A0A0A0V2Q8</accession>
<organism evidence="2">
    <name type="scientific">Rattus norvegicus</name>
    <name type="common">Rat</name>
    <dbReference type="NCBI Taxonomy" id="10116"/>
    <lineage>
        <taxon>Eukaryota</taxon>
        <taxon>Metazoa</taxon>
        <taxon>Chordata</taxon>
        <taxon>Craniata</taxon>
        <taxon>Vertebrata</taxon>
        <taxon>Euteleostomi</taxon>
        <taxon>Mammalia</taxon>
        <taxon>Eutheria</taxon>
        <taxon>Euarchontoglires</taxon>
        <taxon>Glires</taxon>
        <taxon>Rodentia</taxon>
        <taxon>Myomorpha</taxon>
        <taxon>Muroidea</taxon>
        <taxon>Muridae</taxon>
        <taxon>Murinae</taxon>
        <taxon>Rattus</taxon>
    </lineage>
</organism>
<reference evidence="2" key="1">
    <citation type="submission" date="2014-07" db="EMBL/GenBank/DDBJ databases">
        <authorList>
            <consortium name="Chongqing Jinmai Corporation"/>
            <person name="Li H."/>
            <person name="Long Z."/>
        </authorList>
    </citation>
    <scope>NUCLEOTIDE SEQUENCE</scope>
    <source>
        <strain evidence="2">Sprague-Dawley</strain>
    </source>
</reference>
<evidence type="ECO:0000313" key="2">
    <source>
        <dbReference type="EMBL" id="AIW60923.1"/>
    </source>
</evidence>